<proteinExistence type="predicted"/>
<organism evidence="1">
    <name type="scientific">Anguilla anguilla</name>
    <name type="common">European freshwater eel</name>
    <name type="synonym">Muraena anguilla</name>
    <dbReference type="NCBI Taxonomy" id="7936"/>
    <lineage>
        <taxon>Eukaryota</taxon>
        <taxon>Metazoa</taxon>
        <taxon>Chordata</taxon>
        <taxon>Craniata</taxon>
        <taxon>Vertebrata</taxon>
        <taxon>Euteleostomi</taxon>
        <taxon>Actinopterygii</taxon>
        <taxon>Neopterygii</taxon>
        <taxon>Teleostei</taxon>
        <taxon>Anguilliformes</taxon>
        <taxon>Anguillidae</taxon>
        <taxon>Anguilla</taxon>
    </lineage>
</organism>
<reference evidence="1" key="2">
    <citation type="journal article" date="2015" name="Fish Shellfish Immunol.">
        <title>Early steps in the European eel (Anguilla anguilla)-Vibrio vulnificus interaction in the gills: Role of the RtxA13 toxin.</title>
        <authorList>
            <person name="Callol A."/>
            <person name="Pajuelo D."/>
            <person name="Ebbesson L."/>
            <person name="Teles M."/>
            <person name="MacKenzie S."/>
            <person name="Amaro C."/>
        </authorList>
    </citation>
    <scope>NUCLEOTIDE SEQUENCE</scope>
</reference>
<reference evidence="1" key="1">
    <citation type="submission" date="2014-11" db="EMBL/GenBank/DDBJ databases">
        <authorList>
            <person name="Amaro Gonzalez C."/>
        </authorList>
    </citation>
    <scope>NUCLEOTIDE SEQUENCE</scope>
</reference>
<accession>A0A0E9PJH7</accession>
<dbReference type="EMBL" id="GBXM01103821">
    <property type="protein sequence ID" value="JAH04756.1"/>
    <property type="molecule type" value="Transcribed_RNA"/>
</dbReference>
<evidence type="ECO:0000313" key="1">
    <source>
        <dbReference type="EMBL" id="JAH04756.1"/>
    </source>
</evidence>
<sequence>MAVRFCAISSILEVATSQAK</sequence>
<protein>
    <submittedName>
        <fullName evidence="1">Uncharacterized protein</fullName>
    </submittedName>
</protein>
<name>A0A0E9PJH7_ANGAN</name>
<dbReference type="AlphaFoldDB" id="A0A0E9PJH7"/>